<dbReference type="InterPro" id="IPR014991">
    <property type="entry name" value="DUF1840"/>
</dbReference>
<reference evidence="1 2" key="1">
    <citation type="submission" date="2020-04" db="EMBL/GenBank/DDBJ databases">
        <title>Ramlibacter sp. G-1-2-2 isolated from soil.</title>
        <authorList>
            <person name="Dahal R.H."/>
        </authorList>
    </citation>
    <scope>NUCLEOTIDE SEQUENCE [LARGE SCALE GENOMIC DNA]</scope>
    <source>
        <strain evidence="1 2">G-1-2-2</strain>
    </source>
</reference>
<comment type="caution">
    <text evidence="1">The sequence shown here is derived from an EMBL/GenBank/DDBJ whole genome shotgun (WGS) entry which is preliminary data.</text>
</comment>
<gene>
    <name evidence="1" type="ORF">HHL11_04250</name>
</gene>
<name>A0A848H1E7_9BURK</name>
<evidence type="ECO:0000313" key="1">
    <source>
        <dbReference type="EMBL" id="NML42950.1"/>
    </source>
</evidence>
<organism evidence="1 2">
    <name type="scientific">Ramlibacter agri</name>
    <dbReference type="NCBI Taxonomy" id="2728837"/>
    <lineage>
        <taxon>Bacteria</taxon>
        <taxon>Pseudomonadati</taxon>
        <taxon>Pseudomonadota</taxon>
        <taxon>Betaproteobacteria</taxon>
        <taxon>Burkholderiales</taxon>
        <taxon>Comamonadaceae</taxon>
        <taxon>Ramlibacter</taxon>
    </lineage>
</organism>
<dbReference type="RefSeq" id="WP_169417194.1">
    <property type="nucleotide sequence ID" value="NZ_JABBFX010000001.1"/>
</dbReference>
<proteinExistence type="predicted"/>
<dbReference type="AlphaFoldDB" id="A0A848H1E7"/>
<protein>
    <submittedName>
        <fullName evidence="1">DUF1840 domain-containing protein</fullName>
    </submittedName>
</protein>
<dbReference type="Proteomes" id="UP000541185">
    <property type="component" value="Unassembled WGS sequence"/>
</dbReference>
<dbReference type="EMBL" id="JABBFX010000001">
    <property type="protein sequence ID" value="NML42950.1"/>
    <property type="molecule type" value="Genomic_DNA"/>
</dbReference>
<sequence>MLYKFKSKAAGDLIMLEPNGRRVLEIVGKDPGPQGIIQVTEMPGAIQKLEDTITREEAEQKAAVEEARSKGQVPPSLSAISLRQRALPFIDMLKRCQQEGKDIVWGDVSPP</sequence>
<evidence type="ECO:0000313" key="2">
    <source>
        <dbReference type="Proteomes" id="UP000541185"/>
    </source>
</evidence>
<keyword evidence="2" id="KW-1185">Reference proteome</keyword>
<dbReference type="Pfam" id="PF08895">
    <property type="entry name" value="DUF1840"/>
    <property type="match status" value="1"/>
</dbReference>
<accession>A0A848H1E7</accession>